<dbReference type="STRING" id="428990.SAMN06295987_1011147"/>
<dbReference type="Proteomes" id="UP000190989">
    <property type="component" value="Unassembled WGS sequence"/>
</dbReference>
<accession>A0A1U6H337</accession>
<dbReference type="RefSeq" id="WP_245828827.1">
    <property type="nucleotide sequence ID" value="NZ_FVZE01000001.1"/>
</dbReference>
<organism evidence="1 2">
    <name type="scientific">Novosphingobium mathurense</name>
    <dbReference type="NCBI Taxonomy" id="428990"/>
    <lineage>
        <taxon>Bacteria</taxon>
        <taxon>Pseudomonadati</taxon>
        <taxon>Pseudomonadota</taxon>
        <taxon>Alphaproteobacteria</taxon>
        <taxon>Sphingomonadales</taxon>
        <taxon>Sphingomonadaceae</taxon>
        <taxon>Novosphingobium</taxon>
    </lineage>
</organism>
<reference evidence="2" key="1">
    <citation type="submission" date="2017-02" db="EMBL/GenBank/DDBJ databases">
        <authorList>
            <person name="Varghese N."/>
            <person name="Submissions S."/>
        </authorList>
    </citation>
    <scope>NUCLEOTIDE SEQUENCE [LARGE SCALE GENOMIC DNA]</scope>
    <source>
        <strain evidence="2">SM117</strain>
    </source>
</reference>
<keyword evidence="2" id="KW-1185">Reference proteome</keyword>
<proteinExistence type="predicted"/>
<dbReference type="EMBL" id="FVZE01000001">
    <property type="protein sequence ID" value="SLJ90136.1"/>
    <property type="molecule type" value="Genomic_DNA"/>
</dbReference>
<name>A0A1U6H337_9SPHN</name>
<evidence type="ECO:0000313" key="1">
    <source>
        <dbReference type="EMBL" id="SLJ90136.1"/>
    </source>
</evidence>
<protein>
    <submittedName>
        <fullName evidence="1">Uncharacterized protein</fullName>
    </submittedName>
</protein>
<evidence type="ECO:0000313" key="2">
    <source>
        <dbReference type="Proteomes" id="UP000190989"/>
    </source>
</evidence>
<dbReference type="AlphaFoldDB" id="A0A1U6H337"/>
<gene>
    <name evidence="1" type="ORF">SAMN06295987_1011147</name>
</gene>
<sequence length="119" mass="12560">MVELCKLQGEAMLRVDYYIARPYLVRMANRLILTLLALLTGLAAQIGPAEARASQVASMQVGTLAEASAVKAPRAPVALAQLPEPGLRNARRHAPVLVSAEPLALAAPAVLAGIDRARE</sequence>